<dbReference type="Proteomes" id="UP000575083">
    <property type="component" value="Unassembled WGS sequence"/>
</dbReference>
<gene>
    <name evidence="3" type="ORF">HNP48_000867</name>
</gene>
<dbReference type="Pfam" id="PF00657">
    <property type="entry name" value="Lipase_GDSL"/>
    <property type="match status" value="1"/>
</dbReference>
<dbReference type="PROSITE" id="PS51257">
    <property type="entry name" value="PROKAR_LIPOPROTEIN"/>
    <property type="match status" value="1"/>
</dbReference>
<dbReference type="Gene3D" id="3.40.50.1110">
    <property type="entry name" value="SGNH hydrolase"/>
    <property type="match status" value="1"/>
</dbReference>
<keyword evidence="4" id="KW-1185">Reference proteome</keyword>
<dbReference type="AlphaFoldDB" id="A0A7X0PAB0"/>
<name>A0A7X0PAB0_9BURK</name>
<dbReference type="SUPFAM" id="SSF52266">
    <property type="entry name" value="SGNH hydrolase"/>
    <property type="match status" value="1"/>
</dbReference>
<feature type="signal peptide" evidence="2">
    <location>
        <begin position="1"/>
        <end position="20"/>
    </location>
</feature>
<keyword evidence="1 2" id="KW-0732">Signal</keyword>
<dbReference type="InterPro" id="IPR036514">
    <property type="entry name" value="SGNH_hydro_sf"/>
</dbReference>
<feature type="chain" id="PRO_5031313363" evidence="2">
    <location>
        <begin position="21"/>
        <end position="381"/>
    </location>
</feature>
<reference evidence="3 4" key="1">
    <citation type="submission" date="2020-08" db="EMBL/GenBank/DDBJ databases">
        <title>Functional genomics of gut bacteria from endangered species of beetles.</title>
        <authorList>
            <person name="Carlos-Shanley C."/>
        </authorList>
    </citation>
    <scope>NUCLEOTIDE SEQUENCE [LARGE SCALE GENOMIC DNA]</scope>
    <source>
        <strain evidence="3 4">S00198</strain>
    </source>
</reference>
<accession>A0A7X0PAB0</accession>
<evidence type="ECO:0000313" key="3">
    <source>
        <dbReference type="EMBL" id="MBB6558203.1"/>
    </source>
</evidence>
<dbReference type="InterPro" id="IPR001087">
    <property type="entry name" value="GDSL"/>
</dbReference>
<dbReference type="InterPro" id="IPR050592">
    <property type="entry name" value="GDSL_lipolytic_enzyme"/>
</dbReference>
<organism evidence="3 4">
    <name type="scientific">Acidovorax soli</name>
    <dbReference type="NCBI Taxonomy" id="592050"/>
    <lineage>
        <taxon>Bacteria</taxon>
        <taxon>Pseudomonadati</taxon>
        <taxon>Pseudomonadota</taxon>
        <taxon>Betaproteobacteria</taxon>
        <taxon>Burkholderiales</taxon>
        <taxon>Comamonadaceae</taxon>
        <taxon>Acidovorax</taxon>
    </lineage>
</organism>
<proteinExistence type="predicted"/>
<dbReference type="PANTHER" id="PTHR45642">
    <property type="entry name" value="GDSL ESTERASE/LIPASE EXL3"/>
    <property type="match status" value="1"/>
</dbReference>
<sequence>MNTRQCKAAFSALAAACLLAACGGGGSDTTPAAPVTAVKVAGDSLADSGTFGFKATVQGAAATGPGSTPIWPERVATSYGQTLCAHYLFNGTAFVANNSCLNYAVSGGRINNFTAPTSPVSITQQLKDLGNAGYSPSDLVLVDGGGNDAADLVGAYLRASTDNGQAYAAMLTSVLPAATVNTALASGATGMAQIGGAYMQALAQQFAATIQANTVAKGAPRVAVLNAPGITRTPRFQMVLGSIAAQRGADAAKQAEALFDGWVQAFNAQLATSLAGDAKVVVVDFYTSFKDQSTNPAQYQLTNTTTPACPATGLGSDGLPTYSFPSCTATALSAMVPPAGATGGADWWKSYGFSDSFHPTPYGHQLIGQLVSRSLSRAGWL</sequence>
<dbReference type="EMBL" id="JACHLK010000001">
    <property type="protein sequence ID" value="MBB6558203.1"/>
    <property type="molecule type" value="Genomic_DNA"/>
</dbReference>
<evidence type="ECO:0000256" key="2">
    <source>
        <dbReference type="SAM" id="SignalP"/>
    </source>
</evidence>
<comment type="caution">
    <text evidence="3">The sequence shown here is derived from an EMBL/GenBank/DDBJ whole genome shotgun (WGS) entry which is preliminary data.</text>
</comment>
<protein>
    <submittedName>
        <fullName evidence="3">Phospholipase/lecithinase/hemolysin</fullName>
    </submittedName>
</protein>
<dbReference type="GO" id="GO:0016788">
    <property type="term" value="F:hydrolase activity, acting on ester bonds"/>
    <property type="evidence" value="ECO:0007669"/>
    <property type="project" value="InterPro"/>
</dbReference>
<dbReference type="PANTHER" id="PTHR45642:SF139">
    <property type="entry name" value="SGNH HYDROLASE-TYPE ESTERASE DOMAIN-CONTAINING PROTEIN"/>
    <property type="match status" value="1"/>
</dbReference>
<evidence type="ECO:0000256" key="1">
    <source>
        <dbReference type="ARBA" id="ARBA00022729"/>
    </source>
</evidence>
<evidence type="ECO:0000313" key="4">
    <source>
        <dbReference type="Proteomes" id="UP000575083"/>
    </source>
</evidence>
<dbReference type="RefSeq" id="WP_184855593.1">
    <property type="nucleotide sequence ID" value="NZ_JACHLK010000001.1"/>
</dbReference>